<dbReference type="EMBL" id="JBHRTQ010000007">
    <property type="protein sequence ID" value="MFC3174412.1"/>
    <property type="molecule type" value="Genomic_DNA"/>
</dbReference>
<dbReference type="CDD" id="cd14789">
    <property type="entry name" value="Tiki"/>
    <property type="match status" value="1"/>
</dbReference>
<dbReference type="PANTHER" id="PTHR40590:SF1">
    <property type="entry name" value="CYTOPLASMIC PROTEIN"/>
    <property type="match status" value="1"/>
</dbReference>
<dbReference type="InterPro" id="IPR002816">
    <property type="entry name" value="TraB/PrgY/GumN_fam"/>
</dbReference>
<evidence type="ECO:0000313" key="2">
    <source>
        <dbReference type="EMBL" id="MFC3174412.1"/>
    </source>
</evidence>
<dbReference type="Proteomes" id="UP001595604">
    <property type="component" value="Unassembled WGS sequence"/>
</dbReference>
<keyword evidence="3" id="KW-1185">Reference proteome</keyword>
<accession>A0ABV7IR43</accession>
<sequence>MTRLIKLFALILALLAGWTVPALAEVPAAAPAATTPARPALWKIADADTTIWLFGTIHALPAGVEWFEGPVAAAIKGADQLVTEIPETPQDQMKAAVLQNALLPEGKSLRALLAPATRAKFERALTKYGLPVEAFDRFEPWYAAVALTALPLAQSGYSPDNGVDERIGAEMKRLGRARIGLETAQDQFRMFAGLPMAVQKRYLAEVLDGIGTMNEELAAIVREWTAGSPERLAALLNADEDDPHMVKALLTDRNKTWAAWLQKRLAQPGTVFVAVGAGHLAGKDSVQDVLARAGLAVTRVQ</sequence>
<organism evidence="2 3">
    <name type="scientific">Novosphingobium bradum</name>
    <dbReference type="NCBI Taxonomy" id="1737444"/>
    <lineage>
        <taxon>Bacteria</taxon>
        <taxon>Pseudomonadati</taxon>
        <taxon>Pseudomonadota</taxon>
        <taxon>Alphaproteobacteria</taxon>
        <taxon>Sphingomonadales</taxon>
        <taxon>Sphingomonadaceae</taxon>
        <taxon>Novosphingobium</taxon>
    </lineage>
</organism>
<dbReference type="InterPro" id="IPR047111">
    <property type="entry name" value="YbaP-like"/>
</dbReference>
<name>A0ABV7IR43_9SPHN</name>
<gene>
    <name evidence="2" type="ORF">ACFOD9_09120</name>
</gene>
<proteinExistence type="predicted"/>
<comment type="caution">
    <text evidence="2">The sequence shown here is derived from an EMBL/GenBank/DDBJ whole genome shotgun (WGS) entry which is preliminary data.</text>
</comment>
<dbReference type="Pfam" id="PF01963">
    <property type="entry name" value="TraB_PrgY_gumN"/>
    <property type="match status" value="1"/>
</dbReference>
<dbReference type="RefSeq" id="WP_379509769.1">
    <property type="nucleotide sequence ID" value="NZ_JBHRTQ010000007.1"/>
</dbReference>
<evidence type="ECO:0000313" key="3">
    <source>
        <dbReference type="Proteomes" id="UP001595604"/>
    </source>
</evidence>
<evidence type="ECO:0000256" key="1">
    <source>
        <dbReference type="SAM" id="SignalP"/>
    </source>
</evidence>
<keyword evidence="1" id="KW-0732">Signal</keyword>
<protein>
    <submittedName>
        <fullName evidence="2">TraB/GumN family protein</fullName>
    </submittedName>
</protein>
<reference evidence="3" key="1">
    <citation type="journal article" date="2019" name="Int. J. Syst. Evol. Microbiol.">
        <title>The Global Catalogue of Microorganisms (GCM) 10K type strain sequencing project: providing services to taxonomists for standard genome sequencing and annotation.</title>
        <authorList>
            <consortium name="The Broad Institute Genomics Platform"/>
            <consortium name="The Broad Institute Genome Sequencing Center for Infectious Disease"/>
            <person name="Wu L."/>
            <person name="Ma J."/>
        </authorList>
    </citation>
    <scope>NUCLEOTIDE SEQUENCE [LARGE SCALE GENOMIC DNA]</scope>
    <source>
        <strain evidence="3">KCTC 42984</strain>
    </source>
</reference>
<feature type="signal peptide" evidence="1">
    <location>
        <begin position="1"/>
        <end position="24"/>
    </location>
</feature>
<dbReference type="PANTHER" id="PTHR40590">
    <property type="entry name" value="CYTOPLASMIC PROTEIN-RELATED"/>
    <property type="match status" value="1"/>
</dbReference>
<feature type="chain" id="PRO_5045652161" evidence="1">
    <location>
        <begin position="25"/>
        <end position="301"/>
    </location>
</feature>